<evidence type="ECO:0000259" key="4">
    <source>
        <dbReference type="Pfam" id="PF20148"/>
    </source>
</evidence>
<feature type="transmembrane region" description="Helical" evidence="3">
    <location>
        <begin position="20"/>
        <end position="43"/>
    </location>
</feature>
<dbReference type="InterPro" id="IPR056823">
    <property type="entry name" value="TEN-like_YD-shell"/>
</dbReference>
<dbReference type="Pfam" id="PF20148">
    <property type="entry name" value="DUF6531"/>
    <property type="match status" value="1"/>
</dbReference>
<dbReference type="InterPro" id="IPR008727">
    <property type="entry name" value="PAAR_motif"/>
</dbReference>
<dbReference type="Gene3D" id="2.60.200.60">
    <property type="match status" value="1"/>
</dbReference>
<comment type="caution">
    <text evidence="6">The sequence shown here is derived from an EMBL/GenBank/DDBJ whole genome shotgun (WGS) entry which is preliminary data.</text>
</comment>
<dbReference type="Gene3D" id="2.180.10.10">
    <property type="entry name" value="RHS repeat-associated core"/>
    <property type="match status" value="3"/>
</dbReference>
<dbReference type="Pfam" id="PF05593">
    <property type="entry name" value="RHS_repeat"/>
    <property type="match status" value="2"/>
</dbReference>
<reference evidence="6 7" key="1">
    <citation type="submission" date="2024-07" db="EMBL/GenBank/DDBJ databases">
        <title>Genomes of novel Serratia strains from suburban soil.</title>
        <authorList>
            <person name="Markert E.X."/>
            <person name="Severe K."/>
            <person name="Severe L."/>
            <person name="Twing K.I."/>
            <person name="Ward L.M."/>
        </authorList>
    </citation>
    <scope>NUCLEOTIDE SEQUENCE [LARGE SCALE GENOMIC DNA]</scope>
    <source>
        <strain evidence="6 7">3C-UT</strain>
    </source>
</reference>
<dbReference type="InterPro" id="IPR022385">
    <property type="entry name" value="Rhs_assc_core"/>
</dbReference>
<keyword evidence="3" id="KW-0472">Membrane</keyword>
<feature type="domain" description="Teneurin-like YD-shell" evidence="5">
    <location>
        <begin position="710"/>
        <end position="1270"/>
    </location>
</feature>
<dbReference type="NCBIfam" id="TIGR03696">
    <property type="entry name" value="Rhs_assc_core"/>
    <property type="match status" value="1"/>
</dbReference>
<keyword evidence="3" id="KW-0812">Transmembrane</keyword>
<feature type="transmembrane region" description="Helical" evidence="3">
    <location>
        <begin position="50"/>
        <end position="69"/>
    </location>
</feature>
<evidence type="ECO:0000313" key="7">
    <source>
        <dbReference type="Proteomes" id="UP001558101"/>
    </source>
</evidence>
<evidence type="ECO:0000256" key="2">
    <source>
        <dbReference type="SAM" id="MobiDB-lite"/>
    </source>
</evidence>
<dbReference type="RefSeq" id="WP_368453457.1">
    <property type="nucleotide sequence ID" value="NZ_JBFQXQ010000001.1"/>
</dbReference>
<dbReference type="InterPro" id="IPR031325">
    <property type="entry name" value="RHS_repeat"/>
</dbReference>
<feature type="region of interest" description="Disordered" evidence="2">
    <location>
        <begin position="1401"/>
        <end position="1438"/>
    </location>
</feature>
<protein>
    <submittedName>
        <fullName evidence="6">RHS repeat-associated core domain-containing protein</fullName>
    </submittedName>
</protein>
<accession>A0ABV3UGX5</accession>
<sequence length="1438" mass="159085">MSEAARVGDTIGHSHALAGMIGGTIVGGLIAAAGAVAAGALFVAGLAASCIGVGVLLIGASLAVGYLTGEAATAARDGIADADAGASSLSPTGKIVTGSPNVFINGKPAAIATLSQVACSDDGPSMQMAQGSDKVSINDQPASRVGDKTNCDAQVMEGSPNVLIGGGTVTTLPIKPEVPDWLYKASDLTLLFAGLVGGVGGAASKLGALGKMLSKLPGINKLGRIACRFGTLMTATAAAGIIARPVDIISGQKFLSGDDELDFVLPSRLPVAWQRYWRSGNPGDSVLGRGWSLFWESSLQPYQDGLVWRAPSGDYVSFPMVPRGHKTYCEAEKCWLMHNPDGSWQLFDVGEQSYHYPRLDGEQPSRLSMLTDATGNTTSLFYDDHGQLIELVDSAGQRLTCRYMTTANGLLRLSGVLLHTPNGERSLVSYGYDDEGQLITVTNGAGEICRRFSWRDGLMASHQDQNGLLNEYLWQEIEGLPRVSAWRHSAGEELTLHYDFVGGVRRAVRDDGKQALWQLDDDNNVAQFTDFDGRKSAFIYERGELCGVVLPGGAQRYSEWDNYGRLLSETDPLGRKTTYQYSRNSGRLFSVTSPDGSQTFQHWDTQGRLTRQIDALENTTSYDYPDTEESLPVRITDALGGVVRLDWNSQGLLTRYTDCSGSVTAYAYDVLGQLTQCTDAEGHLTQYRWDAAGRLQALLHPDGSEERFVWNAQGQLARHQDSLGSETRWAYNLLGQPVSITDRINRTRHYHYNNRGWLTNIENGNGGNYHFSHDAVGRIMGERRPDNTDHFYRYGPDGQLTEHRETGPLDTSVSPAQRLHQLRYDEAGQLVWRGNDSAQWQYCYDAAGRLNTLTRTPTAVGAALGIETDRVQLQYDAAGNLLTEQGVHGELQYQWDALSNLQTLTLPQGDQLQWLYYGSGHASAAKFNQQLVSEFTRDRLHRETGRTQGALQQHRQYDALGRRTWQSSTFSYGQVAKPEDGVLWRVFRYTGRGEIEGVSDALRGEVHYGYDAEGRLLQHREQNLGKPGNRLVYDAADNLLGEKGPDSDVERYLPLAPIVSNRLTHWQQLFYRYDAWGNLVSRRNGMYEQHYRYDADNRLIQAHGRGPQGEFEAQYHYDALGRRSRKQVRYKGKPEQTTCFLWQGYRLLQEQRDNGTRRTWSYDPASPWTPMAALEQAGSSPQADIYWLHTDLNSAPLEVTDGAGNLRWSGQYDTFGKLQGQTVAGAERRKGAVYDQPLRYAGQYQDDESGLHYNLFRYYEPEVGRFTTQDPIGLSGGMNLYQYAPNPYGWVDPLGLANRPANGKYHIFQEHTIAPGNIYSSDAVQFNRANTEFLARMDADPSFRRDMLGRYPELGEWMKSPNKASSPPILTWHHHEDVGRLVLVDRVDHADNHALYHPTGKGGREMWGGGEPGRRGKLDGATGNLKAARARSRTGGGC</sequence>
<dbReference type="Proteomes" id="UP001558101">
    <property type="component" value="Unassembled WGS sequence"/>
</dbReference>
<dbReference type="NCBIfam" id="TIGR01643">
    <property type="entry name" value="YD_repeat_2x"/>
    <property type="match status" value="5"/>
</dbReference>
<dbReference type="CDD" id="cd14742">
    <property type="entry name" value="PAAR_RHS"/>
    <property type="match status" value="1"/>
</dbReference>
<evidence type="ECO:0000256" key="3">
    <source>
        <dbReference type="SAM" id="Phobius"/>
    </source>
</evidence>
<dbReference type="PANTHER" id="PTHR32305">
    <property type="match status" value="1"/>
</dbReference>
<dbReference type="InterPro" id="IPR045351">
    <property type="entry name" value="DUF6531"/>
</dbReference>
<gene>
    <name evidence="6" type="ORF">AB4M04_09150</name>
</gene>
<dbReference type="Pfam" id="PF12639">
    <property type="entry name" value="Colicin-DNase"/>
    <property type="match status" value="1"/>
</dbReference>
<keyword evidence="1" id="KW-0677">Repeat</keyword>
<dbReference type="InterPro" id="IPR006530">
    <property type="entry name" value="YD"/>
</dbReference>
<name>A0ABV3UGX5_9GAMM</name>
<proteinExistence type="predicted"/>
<evidence type="ECO:0000313" key="6">
    <source>
        <dbReference type="EMBL" id="MEX3172252.1"/>
    </source>
</evidence>
<dbReference type="EMBL" id="JBFQXQ010000001">
    <property type="protein sequence ID" value="MEX3172252.1"/>
    <property type="molecule type" value="Genomic_DNA"/>
</dbReference>
<keyword evidence="3" id="KW-1133">Transmembrane helix</keyword>
<evidence type="ECO:0000259" key="5">
    <source>
        <dbReference type="Pfam" id="PF25023"/>
    </source>
</evidence>
<dbReference type="Pfam" id="PF25023">
    <property type="entry name" value="TEN_YD-shell"/>
    <property type="match status" value="1"/>
</dbReference>
<evidence type="ECO:0000256" key="1">
    <source>
        <dbReference type="ARBA" id="ARBA00022737"/>
    </source>
</evidence>
<organism evidence="6 7">
    <name type="scientific">Serratia quinivorans</name>
    <dbReference type="NCBI Taxonomy" id="137545"/>
    <lineage>
        <taxon>Bacteria</taxon>
        <taxon>Pseudomonadati</taxon>
        <taxon>Pseudomonadota</taxon>
        <taxon>Gammaproteobacteria</taxon>
        <taxon>Enterobacterales</taxon>
        <taxon>Yersiniaceae</taxon>
        <taxon>Serratia</taxon>
    </lineage>
</organism>
<dbReference type="PANTHER" id="PTHR32305:SF15">
    <property type="entry name" value="PROTEIN RHSA-RELATED"/>
    <property type="match status" value="1"/>
</dbReference>
<dbReference type="InterPro" id="IPR050708">
    <property type="entry name" value="T6SS_VgrG/RHS"/>
</dbReference>
<dbReference type="Pfam" id="PF05488">
    <property type="entry name" value="PAAR_motif"/>
    <property type="match status" value="1"/>
</dbReference>
<keyword evidence="7" id="KW-1185">Reference proteome</keyword>
<feature type="domain" description="DUF6531" evidence="4">
    <location>
        <begin position="244"/>
        <end position="318"/>
    </location>
</feature>